<dbReference type="Pfam" id="PF12799">
    <property type="entry name" value="LRR_4"/>
    <property type="match status" value="2"/>
</dbReference>
<dbReference type="PROSITE" id="PS50012">
    <property type="entry name" value="RCC1_3"/>
    <property type="match status" value="14"/>
</dbReference>
<evidence type="ECO:0000256" key="3">
    <source>
        <dbReference type="ARBA" id="ARBA00022658"/>
    </source>
</evidence>
<dbReference type="InterPro" id="IPR001611">
    <property type="entry name" value="Leu-rich_rpt"/>
</dbReference>
<evidence type="ECO:0000256" key="2">
    <source>
        <dbReference type="ARBA" id="ARBA00022614"/>
    </source>
</evidence>
<evidence type="ECO:0000313" key="7">
    <source>
        <dbReference type="EMBL" id="BDR52164.1"/>
    </source>
</evidence>
<dbReference type="InterPro" id="IPR009091">
    <property type="entry name" value="RCC1/BLIP-II"/>
</dbReference>
<feature type="compositionally biased region" description="Low complexity" evidence="5">
    <location>
        <begin position="35"/>
        <end position="57"/>
    </location>
</feature>
<dbReference type="SUPFAM" id="SSF50985">
    <property type="entry name" value="RCC1/BLIP-II"/>
    <property type="match status" value="3"/>
</dbReference>
<organism evidence="7 8">
    <name type="scientific">Bombiscardovia nodaiensis</name>
    <dbReference type="NCBI Taxonomy" id="2932181"/>
    <lineage>
        <taxon>Bacteria</taxon>
        <taxon>Bacillati</taxon>
        <taxon>Actinomycetota</taxon>
        <taxon>Actinomycetes</taxon>
        <taxon>Bifidobacteriales</taxon>
        <taxon>Bifidobacteriaceae</taxon>
        <taxon>Bombiscardovia</taxon>
    </lineage>
</organism>
<keyword evidence="3" id="KW-0344">Guanine-nucleotide releasing factor</keyword>
<dbReference type="PANTHER" id="PTHR45982:SF1">
    <property type="entry name" value="REGULATOR OF CHROMOSOME CONDENSATION"/>
    <property type="match status" value="1"/>
</dbReference>
<dbReference type="PROSITE" id="PS51450">
    <property type="entry name" value="LRR"/>
    <property type="match status" value="3"/>
</dbReference>
<dbReference type="InterPro" id="IPR058923">
    <property type="entry name" value="RCC1-like_dom"/>
</dbReference>
<dbReference type="Pfam" id="PF09479">
    <property type="entry name" value="Flg_new"/>
    <property type="match status" value="10"/>
</dbReference>
<dbReference type="Gene3D" id="2.60.40.4270">
    <property type="entry name" value="Listeria-Bacteroides repeat domain"/>
    <property type="match status" value="10"/>
</dbReference>
<dbReference type="Gene3D" id="3.80.10.10">
    <property type="entry name" value="Ribonuclease Inhibitor"/>
    <property type="match status" value="1"/>
</dbReference>
<evidence type="ECO:0000256" key="4">
    <source>
        <dbReference type="ARBA" id="ARBA00022737"/>
    </source>
</evidence>
<dbReference type="PANTHER" id="PTHR45982">
    <property type="entry name" value="REGULATOR OF CHROMOSOME CONDENSATION"/>
    <property type="match status" value="1"/>
</dbReference>
<evidence type="ECO:0000259" key="6">
    <source>
        <dbReference type="Pfam" id="PF25390"/>
    </source>
</evidence>
<dbReference type="SMART" id="SM00365">
    <property type="entry name" value="LRR_SD22"/>
    <property type="match status" value="2"/>
</dbReference>
<dbReference type="NCBIfam" id="TIGR02543">
    <property type="entry name" value="List_Bact_rpt"/>
    <property type="match status" value="1"/>
</dbReference>
<feature type="region of interest" description="Disordered" evidence="5">
    <location>
        <begin position="30"/>
        <end position="64"/>
    </location>
</feature>
<proteinExistence type="predicted"/>
<keyword evidence="8" id="KW-1185">Reference proteome</keyword>
<name>A0ABN6S9U4_9BIFI</name>
<evidence type="ECO:0000256" key="1">
    <source>
        <dbReference type="ARBA" id="ARBA00004196"/>
    </source>
</evidence>
<feature type="domain" description="RCC1-like" evidence="6">
    <location>
        <begin position="992"/>
        <end position="1257"/>
    </location>
</feature>
<dbReference type="Gene3D" id="2.130.10.30">
    <property type="entry name" value="Regulator of chromosome condensation 1/beta-lactamase-inhibitor protein II"/>
    <property type="match status" value="4"/>
</dbReference>
<dbReference type="EMBL" id="AP026798">
    <property type="protein sequence ID" value="BDR52164.1"/>
    <property type="molecule type" value="Genomic_DNA"/>
</dbReference>
<feature type="domain" description="RCC1-like" evidence="6">
    <location>
        <begin position="1629"/>
        <end position="1886"/>
    </location>
</feature>
<dbReference type="InterPro" id="IPR025875">
    <property type="entry name" value="Leu-rich_rpt_4"/>
</dbReference>
<protein>
    <recommendedName>
        <fullName evidence="6">RCC1-like domain-containing protein</fullName>
    </recommendedName>
</protein>
<dbReference type="Pfam" id="PF13540">
    <property type="entry name" value="RCC1_2"/>
    <property type="match status" value="1"/>
</dbReference>
<dbReference type="SUPFAM" id="SSF52058">
    <property type="entry name" value="L domain-like"/>
    <property type="match status" value="1"/>
</dbReference>
<dbReference type="InterPro" id="IPR013378">
    <property type="entry name" value="InlB-like_B-rpt"/>
</dbReference>
<keyword evidence="4" id="KW-0677">Repeat</keyword>
<dbReference type="PROSITE" id="PS00626">
    <property type="entry name" value="RCC1_2"/>
    <property type="match status" value="3"/>
</dbReference>
<sequence>MHKARSFNTAILAIILLILGAGIFNLPSPGHSDPATAQSQNQAAQSAQQAKQAQQPQHKPKLQPRSSCVASVSTFRQCFPDINLASAMADNFGKGLDDVILIEFASSTSIINLNSKGISDLTGLDQFMGVEHLSLSGNNITDISPLFGLPGLVELNLSGNPTIAPYYTYQLGRMTNLRWLFLSNCNLSNDDLSGISGLSRLNELDLSHNNISRVDYLSGLRNLSTLNIAMNHISDVSPLSFIWSSTTFYNFYAYGQSIVLPPDPGNNPSRPMSLGPARNIDGNYTNYSPYRTSPAGGSFNRATGVYTWPITEGGVHHFYFDVDGHTLPSQGNYSFNGDFEQEITRLSVFFDANGGTAVSPVFVQKGQSVNQPGTSRLGYTLDGWFTDKTAGTKWNFSSPVMNNMTLYAHWTPIPEYIVTFKPGNGDADTTQHVFSGNKATAPANPTKGDSRFEGWYTADSGGRKWNFTGDTVTSNMTLYARWTDKYDVIFNPNGGTGTPGQQRVFSGEKASQPGIIPTKDHARFDGWFTAQDSGRQWNFGADTVSANTTLYAHWTTYTVHFDPQNGQTMPDQLAAPGETVNQPGTNPSKGDSRFEGWYTAASGGSKWNFGANTVTSNMTLYAQWTDKYDVIFDANGGDITPLRQRVYSGDHAIQPGVIPSKDHARFDGWFTAQDGGRQWIFTTDTVSANTTLYAHWTTYTVHFDPQNGQTIPDKLAAPGETVTAPSDPTNSDSRFDGWFTAANGGRKWNFTSDTVSATMTLYAHWTGRVTVSFDPNTGTGTPSRQRVLTGDHVGQPDLTPSKDHARLDGWFTAATGGRKWDFSVDTVSADTTLYAHWTTYTVHFDPQNGQTIPDKLAAPGETVTAPSDPAKGDSRFDGWFTATTGGRKWNFASNTVSADTTLYAHWTDRMIVSFYSNGGTPNFPSQRVLQGGTASRPTNPTRSGYQFAGWFTYSDQPWDFKRPVVSNVTLLAKWDSYDFTMTPDRGPKTGGTPIEVKHTGQPGVKFTQLTAGSAQSVALGSDGYVYAWGYNGDYELGDHTLTDSKLPIRVHTPDGITFSSIAAGYRHTLAIGSDGQVYAWGYDWRGQLGIGNQSSTVVQQFILPTGVNAVEVAAGTEHSLVLGDDGKIYASGSNEYHQIDDSSTSSIYRTPIAISAPGGGRFAHIAAGDLFSLATTDDGNLYAWGQNDYGQLGFSGTSTGLPRQVSLPAGVKITHLTAGNLSAAALTEEGDVYTWGENSAGQLGNGSWTSTTPAKITIPGGPVEQLYMGNAHALALTRNHQLYAWGSSSFGQVGNGSGGQINTPTLINPPGSAIFASIGTGPASSHSLAANTLGDMYAWGENYAGQLGDGGTTSQYTPQSVQAPRTDITKVRFLSVPATGSLNTSTGVWSGTSPAGSPGNLQVYVSWTIAGKEQSDQTLLWRYLDIYTIHFDLGGAPGSAPADQVFSEGDAHHATWPIVPIRAGYEFAGWFTPTGQPFDFTSPVRTSANLTARWDSTEFTLTPKAGLTTGGTHLTLNGPGDPGFRFTQVCAGEDSSVALGSNGLIYAWGNNTSNELGNESTVDSRTPVRVHTPAGLTFSSIAANGSYALAVGSDGKAYAWGNNSYRQLANGGYDNNDKPQEYLLPAGVRAAEVAAGYSHSLVLSEDGKVYAAGTNYFGEVANDTNVRDYRTAIPVNLPAGKTFVHIAAGKYFSLALSSDGVLYTWGYNNVGQLGNGNMTNHADLQPVSVRAGLTFTQIAARSNYAAAISDDGAVYTWGANSSGQLGTGDYVMHSQPTVIALPFSQRAASISTGESHMIALTTTGDMYAWGKNTYGQLGTGNLSDQLSPTPLSGVSGIAFATVSAGTRHSLAANKAGDMYAWGYNYEGQLGDGRHTDKRLATPVTKLTNTVSELDLDTAATTGLTPAGTGVWNADSAPHTDSRVNVVVHWNHAGNEQTYTITKGYEYYTFASLMKAGSTPLKRYSGSMLLAGSTLAGLFYAGYELTKGRRKGPRHSLHSSLA</sequence>
<dbReference type="InterPro" id="IPR051553">
    <property type="entry name" value="Ran_GTPase-activating"/>
</dbReference>
<dbReference type="PRINTS" id="PR00633">
    <property type="entry name" value="RCCNDNSATION"/>
</dbReference>
<accession>A0ABN6S9U4</accession>
<evidence type="ECO:0000256" key="5">
    <source>
        <dbReference type="SAM" id="MobiDB-lite"/>
    </source>
</evidence>
<comment type="subcellular location">
    <subcellularLocation>
        <location evidence="1">Cell envelope</location>
    </subcellularLocation>
</comment>
<dbReference type="Pfam" id="PF00415">
    <property type="entry name" value="RCC1"/>
    <property type="match status" value="2"/>
</dbReference>
<dbReference type="InterPro" id="IPR000408">
    <property type="entry name" value="Reg_chr_condens"/>
</dbReference>
<dbReference type="InterPro" id="IPR032675">
    <property type="entry name" value="LRR_dom_sf"/>
</dbReference>
<gene>
    <name evidence="7" type="ORF">KIM372_00710</name>
</gene>
<evidence type="ECO:0000313" key="8">
    <source>
        <dbReference type="Proteomes" id="UP001321766"/>
    </source>
</evidence>
<dbReference type="Pfam" id="PF25390">
    <property type="entry name" value="WD40_RLD"/>
    <property type="match status" value="2"/>
</dbReference>
<reference evidence="7 8" key="1">
    <citation type="journal article" date="2023" name="Microbiol. Spectr.">
        <title>Symbiosis of Carpenter Bees with Uncharacterized Lactic Acid Bacteria Showing NAD Auxotrophy.</title>
        <authorList>
            <person name="Kawasaki S."/>
            <person name="Ozawa K."/>
            <person name="Mori T."/>
            <person name="Yamamoto A."/>
            <person name="Ito M."/>
            <person name="Ohkuma M."/>
            <person name="Sakamoto M."/>
            <person name="Matsutani M."/>
        </authorList>
    </citation>
    <scope>NUCLEOTIDE SEQUENCE [LARGE SCALE GENOMIC DNA]</scope>
    <source>
        <strain evidence="7 8">Kim37-2</strain>
    </source>
</reference>
<dbReference type="InterPro" id="IPR042229">
    <property type="entry name" value="Listeria/Bacterioides_rpt_sf"/>
</dbReference>
<dbReference type="Proteomes" id="UP001321766">
    <property type="component" value="Chromosome"/>
</dbReference>
<keyword evidence="2" id="KW-0433">Leucine-rich repeat</keyword>